<sequence>MTPWQLQQMIKASGWPLAAEHLAPGADFNARLEGGLVPLHWACAGGKAGVVKFMIEHGADVLDAAADGQTPLTMAVDSGSFQVLMLVIDRLKALGAPPPDEALRRQMAETFGQSHTDAKNRLLQTLRDWDRIAKKQRPPAG</sequence>
<organism evidence="4 5">
    <name type="scientific">Hydrogenophaga pseudoflava</name>
    <name type="common">Pseudomonas carboxydoflava</name>
    <dbReference type="NCBI Taxonomy" id="47421"/>
    <lineage>
        <taxon>Bacteria</taxon>
        <taxon>Pseudomonadati</taxon>
        <taxon>Pseudomonadota</taxon>
        <taxon>Betaproteobacteria</taxon>
        <taxon>Burkholderiales</taxon>
        <taxon>Comamonadaceae</taxon>
        <taxon>Hydrogenophaga</taxon>
    </lineage>
</organism>
<dbReference type="PROSITE" id="PS50297">
    <property type="entry name" value="ANK_REP_REGION"/>
    <property type="match status" value="1"/>
</dbReference>
<dbReference type="Gene3D" id="1.25.40.20">
    <property type="entry name" value="Ankyrin repeat-containing domain"/>
    <property type="match status" value="1"/>
</dbReference>
<protein>
    <submittedName>
        <fullName evidence="4">Ankyrin repeats (3 copies)</fullName>
    </submittedName>
</protein>
<dbReference type="KEGG" id="hpse:HPF_00310"/>
<keyword evidence="2 3" id="KW-0040">ANK repeat</keyword>
<feature type="repeat" description="ANK" evidence="3">
    <location>
        <begin position="34"/>
        <end position="61"/>
    </location>
</feature>
<gene>
    <name evidence="4" type="ORF">HPF_00310</name>
</gene>
<dbReference type="Proteomes" id="UP000293912">
    <property type="component" value="Chromosome"/>
</dbReference>
<dbReference type="PANTHER" id="PTHR24198">
    <property type="entry name" value="ANKYRIN REPEAT AND PROTEIN KINASE DOMAIN-CONTAINING PROTEIN"/>
    <property type="match status" value="1"/>
</dbReference>
<dbReference type="InterPro" id="IPR036770">
    <property type="entry name" value="Ankyrin_rpt-contain_sf"/>
</dbReference>
<keyword evidence="1" id="KW-0677">Repeat</keyword>
<dbReference type="InterPro" id="IPR002110">
    <property type="entry name" value="Ankyrin_rpt"/>
</dbReference>
<accession>A0A4P6WRV3</accession>
<evidence type="ECO:0000313" key="5">
    <source>
        <dbReference type="Proteomes" id="UP000293912"/>
    </source>
</evidence>
<reference evidence="4 5" key="1">
    <citation type="submission" date="2019-03" db="EMBL/GenBank/DDBJ databases">
        <authorList>
            <person name="Sebastian G."/>
            <person name="Baumann P."/>
            <person name="Ruckert C."/>
            <person name="Kalinowski J."/>
            <person name="Nebel B."/>
            <person name="Takors R."/>
            <person name="Blombach B."/>
        </authorList>
    </citation>
    <scope>NUCLEOTIDE SEQUENCE [LARGE SCALE GENOMIC DNA]</scope>
    <source>
        <strain evidence="4 5">DSM 1084</strain>
    </source>
</reference>
<dbReference type="PROSITE" id="PS50088">
    <property type="entry name" value="ANK_REPEAT"/>
    <property type="match status" value="1"/>
</dbReference>
<keyword evidence="5" id="KW-1185">Reference proteome</keyword>
<evidence type="ECO:0000256" key="2">
    <source>
        <dbReference type="ARBA" id="ARBA00023043"/>
    </source>
</evidence>
<dbReference type="SUPFAM" id="SSF48403">
    <property type="entry name" value="Ankyrin repeat"/>
    <property type="match status" value="1"/>
</dbReference>
<dbReference type="EMBL" id="CP037867">
    <property type="protein sequence ID" value="QBM26097.1"/>
    <property type="molecule type" value="Genomic_DNA"/>
</dbReference>
<name>A0A4P6WRV3_HYDPS</name>
<dbReference type="AlphaFoldDB" id="A0A4P6WRV3"/>
<evidence type="ECO:0000256" key="3">
    <source>
        <dbReference type="PROSITE-ProRule" id="PRU00023"/>
    </source>
</evidence>
<dbReference type="PANTHER" id="PTHR24198:SF165">
    <property type="entry name" value="ANKYRIN REPEAT-CONTAINING PROTEIN-RELATED"/>
    <property type="match status" value="1"/>
</dbReference>
<dbReference type="Pfam" id="PF12796">
    <property type="entry name" value="Ank_2"/>
    <property type="match status" value="1"/>
</dbReference>
<dbReference type="SMART" id="SM00248">
    <property type="entry name" value="ANK"/>
    <property type="match status" value="2"/>
</dbReference>
<evidence type="ECO:0000256" key="1">
    <source>
        <dbReference type="ARBA" id="ARBA00022737"/>
    </source>
</evidence>
<evidence type="ECO:0000313" key="4">
    <source>
        <dbReference type="EMBL" id="QBM26097.1"/>
    </source>
</evidence>
<proteinExistence type="predicted"/>